<sequence>MVYGLLRDQITRRDKLDAGLFLPIDRQKKTLHMLPRAVREGQLSNDQRRDHFRIISGSNWNLKRSTNLAKTYLTDEKGSPRVQKRIN</sequence>
<evidence type="ECO:0000313" key="1">
    <source>
        <dbReference type="EMBL" id="SAL78620.1"/>
    </source>
</evidence>
<keyword evidence="2" id="KW-1185">Reference proteome</keyword>
<organism evidence="1 2">
    <name type="scientific">Caballeronia terrestris</name>
    <dbReference type="NCBI Taxonomy" id="1226301"/>
    <lineage>
        <taxon>Bacteria</taxon>
        <taxon>Pseudomonadati</taxon>
        <taxon>Pseudomonadota</taxon>
        <taxon>Betaproteobacteria</taxon>
        <taxon>Burkholderiales</taxon>
        <taxon>Burkholderiaceae</taxon>
        <taxon>Caballeronia</taxon>
    </lineage>
</organism>
<dbReference type="Proteomes" id="UP000054925">
    <property type="component" value="Unassembled WGS sequence"/>
</dbReference>
<protein>
    <submittedName>
        <fullName evidence="1">Uncharacterized protein</fullName>
    </submittedName>
</protein>
<reference evidence="1" key="1">
    <citation type="submission" date="2016-01" db="EMBL/GenBank/DDBJ databases">
        <authorList>
            <person name="Peeters C."/>
        </authorList>
    </citation>
    <scope>NUCLEOTIDE SEQUENCE [LARGE SCALE GENOMIC DNA]</scope>
    <source>
        <strain evidence="1">LMG 22937</strain>
    </source>
</reference>
<name>A0A158KDK7_9BURK</name>
<evidence type="ECO:0000313" key="2">
    <source>
        <dbReference type="Proteomes" id="UP000054925"/>
    </source>
</evidence>
<gene>
    <name evidence="1" type="ORF">AWB67_05300</name>
</gene>
<proteinExistence type="predicted"/>
<dbReference type="EMBL" id="FCOL02000045">
    <property type="protein sequence ID" value="SAL78620.1"/>
    <property type="molecule type" value="Genomic_DNA"/>
</dbReference>
<accession>A0A158KDK7</accession>
<dbReference type="AlphaFoldDB" id="A0A158KDK7"/>
<comment type="caution">
    <text evidence="1">The sequence shown here is derived from an EMBL/GenBank/DDBJ whole genome shotgun (WGS) entry which is preliminary data.</text>
</comment>